<evidence type="ECO:0000256" key="1">
    <source>
        <dbReference type="ARBA" id="ARBA00000815"/>
    </source>
</evidence>
<evidence type="ECO:0000256" key="9">
    <source>
        <dbReference type="HAMAP-Rule" id="MF_00060"/>
    </source>
</evidence>
<dbReference type="AlphaFoldDB" id="A0A8T9SYF6"/>
<dbReference type="InterPro" id="IPR002828">
    <property type="entry name" value="SurE-like_Pase/nucleotidase"/>
</dbReference>
<evidence type="ECO:0000256" key="5">
    <source>
        <dbReference type="ARBA" id="ARBA00022490"/>
    </source>
</evidence>
<dbReference type="NCBIfam" id="NF001492">
    <property type="entry name" value="PRK00346.2-2"/>
    <property type="match status" value="1"/>
</dbReference>
<feature type="region of interest" description="Disordered" evidence="10">
    <location>
        <begin position="263"/>
        <end position="292"/>
    </location>
</feature>
<organism evidence="12 13">
    <name type="scientific">Hymenobacter aerilatus</name>
    <dbReference type="NCBI Taxonomy" id="2932251"/>
    <lineage>
        <taxon>Bacteria</taxon>
        <taxon>Pseudomonadati</taxon>
        <taxon>Bacteroidota</taxon>
        <taxon>Cytophagia</taxon>
        <taxon>Cytophagales</taxon>
        <taxon>Hymenobacteraceae</taxon>
        <taxon>Hymenobacter</taxon>
    </lineage>
</organism>
<keyword evidence="13" id="KW-1185">Reference proteome</keyword>
<dbReference type="NCBIfam" id="TIGR00087">
    <property type="entry name" value="surE"/>
    <property type="match status" value="1"/>
</dbReference>
<gene>
    <name evidence="9 12" type="primary">surE</name>
    <name evidence="12" type="ORF">MUN82_08400</name>
</gene>
<dbReference type="HAMAP" id="MF_00060">
    <property type="entry name" value="SurE"/>
    <property type="match status" value="1"/>
</dbReference>
<evidence type="ECO:0000256" key="3">
    <source>
        <dbReference type="ARBA" id="ARBA00004496"/>
    </source>
</evidence>
<dbReference type="InterPro" id="IPR036523">
    <property type="entry name" value="SurE-like_sf"/>
</dbReference>
<proteinExistence type="inferred from homology"/>
<dbReference type="Pfam" id="PF01975">
    <property type="entry name" value="SurE"/>
    <property type="match status" value="1"/>
</dbReference>
<dbReference type="KEGG" id="haei:MUN82_08400"/>
<feature type="binding site" evidence="9">
    <location>
        <position position="106"/>
    </location>
    <ligand>
        <name>a divalent metal cation</name>
        <dbReference type="ChEBI" id="CHEBI:60240"/>
    </ligand>
</feature>
<dbReference type="GO" id="GO:0000166">
    <property type="term" value="F:nucleotide binding"/>
    <property type="evidence" value="ECO:0007669"/>
    <property type="project" value="UniProtKB-KW"/>
</dbReference>
<protein>
    <recommendedName>
        <fullName evidence="9">5'-nucleotidase SurE</fullName>
        <ecNumber evidence="9">3.1.3.5</ecNumber>
    </recommendedName>
    <alternativeName>
        <fullName evidence="9">Nucleoside 5'-monophosphate phosphohydrolase</fullName>
    </alternativeName>
</protein>
<comment type="similarity">
    <text evidence="4 9">Belongs to the SurE nucleotidase family.</text>
</comment>
<dbReference type="RefSeq" id="WP_245096609.1">
    <property type="nucleotide sequence ID" value="NZ_CP095053.1"/>
</dbReference>
<evidence type="ECO:0000256" key="6">
    <source>
        <dbReference type="ARBA" id="ARBA00022723"/>
    </source>
</evidence>
<dbReference type="InterPro" id="IPR030048">
    <property type="entry name" value="SurE"/>
</dbReference>
<evidence type="ECO:0000313" key="13">
    <source>
        <dbReference type="Proteomes" id="UP000829925"/>
    </source>
</evidence>
<feature type="binding site" evidence="9">
    <location>
        <position position="16"/>
    </location>
    <ligand>
        <name>a divalent metal cation</name>
        <dbReference type="ChEBI" id="CHEBI:60240"/>
    </ligand>
</feature>
<keyword evidence="8 9" id="KW-0378">Hydrolase</keyword>
<evidence type="ECO:0000256" key="7">
    <source>
        <dbReference type="ARBA" id="ARBA00022741"/>
    </source>
</evidence>
<dbReference type="GO" id="GO:0046872">
    <property type="term" value="F:metal ion binding"/>
    <property type="evidence" value="ECO:0007669"/>
    <property type="project" value="UniProtKB-UniRule"/>
</dbReference>
<accession>A0A8T9SYF6</accession>
<dbReference type="GO" id="GO:0004309">
    <property type="term" value="F:exopolyphosphatase activity"/>
    <property type="evidence" value="ECO:0007669"/>
    <property type="project" value="TreeGrafter"/>
</dbReference>
<comment type="catalytic activity">
    <reaction evidence="1 9">
        <text>a ribonucleoside 5'-phosphate + H2O = a ribonucleoside + phosphate</text>
        <dbReference type="Rhea" id="RHEA:12484"/>
        <dbReference type="ChEBI" id="CHEBI:15377"/>
        <dbReference type="ChEBI" id="CHEBI:18254"/>
        <dbReference type="ChEBI" id="CHEBI:43474"/>
        <dbReference type="ChEBI" id="CHEBI:58043"/>
        <dbReference type="EC" id="3.1.3.5"/>
    </reaction>
</comment>
<evidence type="ECO:0000256" key="8">
    <source>
        <dbReference type="ARBA" id="ARBA00022801"/>
    </source>
</evidence>
<evidence type="ECO:0000256" key="4">
    <source>
        <dbReference type="ARBA" id="ARBA00011062"/>
    </source>
</evidence>
<dbReference type="NCBIfam" id="NF001490">
    <property type="entry name" value="PRK00346.1-4"/>
    <property type="match status" value="1"/>
</dbReference>
<dbReference type="GO" id="GO:0005737">
    <property type="term" value="C:cytoplasm"/>
    <property type="evidence" value="ECO:0007669"/>
    <property type="project" value="UniProtKB-SubCell"/>
</dbReference>
<reference evidence="12 13" key="1">
    <citation type="submission" date="2022-04" db="EMBL/GenBank/DDBJ databases">
        <title>Hymenobacter sp. isolated from the air.</title>
        <authorList>
            <person name="Won M."/>
            <person name="Lee C.-M."/>
            <person name="Woen H.-Y."/>
            <person name="Kwon S.-W."/>
        </authorList>
    </citation>
    <scope>NUCLEOTIDE SEQUENCE [LARGE SCALE GENOMIC DNA]</scope>
    <source>
        <strain evidence="13">5413 J-13</strain>
    </source>
</reference>
<dbReference type="FunFam" id="3.40.1210.10:FF:000001">
    <property type="entry name" value="5'/3'-nucleotidase SurE"/>
    <property type="match status" value="1"/>
</dbReference>
<dbReference type="Gene3D" id="3.40.1210.10">
    <property type="entry name" value="Survival protein SurE-like phosphatase/nucleotidase"/>
    <property type="match status" value="1"/>
</dbReference>
<feature type="binding site" evidence="9">
    <location>
        <position position="47"/>
    </location>
    <ligand>
        <name>a divalent metal cation</name>
        <dbReference type="ChEBI" id="CHEBI:60240"/>
    </ligand>
</feature>
<keyword evidence="5 9" id="KW-0963">Cytoplasm</keyword>
<comment type="subcellular location">
    <subcellularLocation>
        <location evidence="3 9">Cytoplasm</location>
    </subcellularLocation>
</comment>
<evidence type="ECO:0000256" key="2">
    <source>
        <dbReference type="ARBA" id="ARBA00001946"/>
    </source>
</evidence>
<dbReference type="GO" id="GO:0008253">
    <property type="term" value="F:5'-nucleotidase activity"/>
    <property type="evidence" value="ECO:0007669"/>
    <property type="project" value="UniProtKB-UniRule"/>
</dbReference>
<dbReference type="PANTHER" id="PTHR30457">
    <property type="entry name" value="5'-NUCLEOTIDASE SURE"/>
    <property type="match status" value="1"/>
</dbReference>
<dbReference type="EMBL" id="CP095053">
    <property type="protein sequence ID" value="UOR07108.1"/>
    <property type="molecule type" value="Genomic_DNA"/>
</dbReference>
<sequence length="292" mass="32135">MPDASARQPLILISNDDGITAPGIAVLVRVMRRLGEVVVVAPDSPQSGMGHAITIGHPLRLDPSRVFAEEGVEAYECSGTPADCVKLAKHMVLKDRNPDLVVSGINHGSNSSVNVLYSGTMSAAIEAAIEGLPAIGFSLCDYGHEADFSHVEEWVEHLTRQALEHGIPAGTALNINIPKKQEQSILGTRLCRQARAKWQEEFDLRHDPHRRPYYWLIGNFVNEDQGEDTDEWALANNYISVVPCQFDLTAHYGLSQLNESWDLTLGDQPPRRPTHPHTPYIGSATPTDPRPE</sequence>
<evidence type="ECO:0000259" key="11">
    <source>
        <dbReference type="Pfam" id="PF01975"/>
    </source>
</evidence>
<name>A0A8T9SYF6_9BACT</name>
<keyword evidence="7 9" id="KW-0547">Nucleotide-binding</keyword>
<comment type="cofactor">
    <cofactor evidence="2">
        <name>Mg(2+)</name>
        <dbReference type="ChEBI" id="CHEBI:18420"/>
    </cofactor>
</comment>
<feature type="domain" description="Survival protein SurE-like phosphatase/nucleotidase" evidence="11">
    <location>
        <begin position="11"/>
        <end position="200"/>
    </location>
</feature>
<keyword evidence="6 9" id="KW-0479">Metal-binding</keyword>
<dbReference type="Proteomes" id="UP000829925">
    <property type="component" value="Chromosome"/>
</dbReference>
<evidence type="ECO:0000256" key="10">
    <source>
        <dbReference type="SAM" id="MobiDB-lite"/>
    </source>
</evidence>
<evidence type="ECO:0000313" key="12">
    <source>
        <dbReference type="EMBL" id="UOR07108.1"/>
    </source>
</evidence>
<dbReference type="PANTHER" id="PTHR30457:SF12">
    <property type="entry name" value="5'_3'-NUCLEOTIDASE SURE"/>
    <property type="match status" value="1"/>
</dbReference>
<comment type="cofactor">
    <cofactor evidence="9">
        <name>a divalent metal cation</name>
        <dbReference type="ChEBI" id="CHEBI:60240"/>
    </cofactor>
    <text evidence="9">Binds 1 divalent metal cation per subunit.</text>
</comment>
<dbReference type="GO" id="GO:0008254">
    <property type="term" value="F:3'-nucleotidase activity"/>
    <property type="evidence" value="ECO:0007669"/>
    <property type="project" value="TreeGrafter"/>
</dbReference>
<feature type="binding site" evidence="9">
    <location>
        <position position="17"/>
    </location>
    <ligand>
        <name>a divalent metal cation</name>
        <dbReference type="ChEBI" id="CHEBI:60240"/>
    </ligand>
</feature>
<dbReference type="EC" id="3.1.3.5" evidence="9"/>
<comment type="function">
    <text evidence="9">Nucleotidase that shows phosphatase activity on nucleoside 5'-monophosphates.</text>
</comment>
<dbReference type="SUPFAM" id="SSF64167">
    <property type="entry name" value="SurE-like"/>
    <property type="match status" value="1"/>
</dbReference>